<comment type="caution">
    <text evidence="2">The sequence shown here is derived from an EMBL/GenBank/DDBJ whole genome shotgun (WGS) entry which is preliminary data.</text>
</comment>
<organism evidence="2 3">
    <name type="scientific">Pseudomonas nitroreducens</name>
    <dbReference type="NCBI Taxonomy" id="46680"/>
    <lineage>
        <taxon>Bacteria</taxon>
        <taxon>Pseudomonadati</taxon>
        <taxon>Pseudomonadota</taxon>
        <taxon>Gammaproteobacteria</taxon>
        <taxon>Pseudomonadales</taxon>
        <taxon>Pseudomonadaceae</taxon>
        <taxon>Pseudomonas</taxon>
    </lineage>
</organism>
<protein>
    <recommendedName>
        <fullName evidence="1">Peptidase M6-like domain-containing protein</fullName>
    </recommendedName>
</protein>
<dbReference type="Proteomes" id="UP000198145">
    <property type="component" value="Unassembled WGS sequence"/>
</dbReference>
<dbReference type="GO" id="GO:0006508">
    <property type="term" value="P:proteolysis"/>
    <property type="evidence" value="ECO:0007669"/>
    <property type="project" value="InterPro"/>
</dbReference>
<dbReference type="AlphaFoldDB" id="A0A246F2S8"/>
<dbReference type="GO" id="GO:0008233">
    <property type="term" value="F:peptidase activity"/>
    <property type="evidence" value="ECO:0007669"/>
    <property type="project" value="InterPro"/>
</dbReference>
<evidence type="ECO:0000313" key="3">
    <source>
        <dbReference type="Proteomes" id="UP000198145"/>
    </source>
</evidence>
<gene>
    <name evidence="2" type="ORF">CEG18_29625</name>
</gene>
<reference evidence="2 3" key="1">
    <citation type="submission" date="2017-06" db="EMBL/GenBank/DDBJ databases">
        <title>Draft genome of Pseudomonas nitroreducens DF05.</title>
        <authorList>
            <person name="Iyer R."/>
        </authorList>
    </citation>
    <scope>NUCLEOTIDE SEQUENCE [LARGE SCALE GENOMIC DNA]</scope>
    <source>
        <strain evidence="2 3">DF05</strain>
    </source>
</reference>
<evidence type="ECO:0000259" key="1">
    <source>
        <dbReference type="Pfam" id="PF05547"/>
    </source>
</evidence>
<dbReference type="RefSeq" id="WP_172419343.1">
    <property type="nucleotide sequence ID" value="NZ_NJBA01000169.1"/>
</dbReference>
<dbReference type="InterPro" id="IPR008757">
    <property type="entry name" value="Peptidase_M6-like_domain"/>
</dbReference>
<sequence>QKYFQNLYFGQGDGVESVKSYYEKQSSGRYSVDGTVTNWVTVPYNEARYGRSDDPNDGKPGGDAFVCGSNVCSNTWNLVADGVTAWVAEQKKAGRTDAQIKTQLASFDQQDRYDYDGDGNFNEPDGY</sequence>
<dbReference type="EMBL" id="NJBA01000169">
    <property type="protein sequence ID" value="OWP36711.1"/>
    <property type="molecule type" value="Genomic_DNA"/>
</dbReference>
<feature type="non-terminal residue" evidence="2">
    <location>
        <position position="127"/>
    </location>
</feature>
<feature type="domain" description="Peptidase M6-like" evidence="1">
    <location>
        <begin position="2"/>
        <end position="127"/>
    </location>
</feature>
<accession>A0A246F2S8</accession>
<feature type="non-terminal residue" evidence="2">
    <location>
        <position position="1"/>
    </location>
</feature>
<proteinExistence type="predicted"/>
<name>A0A246F2S8_PSENT</name>
<dbReference type="Pfam" id="PF05547">
    <property type="entry name" value="Peptidase_M6"/>
    <property type="match status" value="1"/>
</dbReference>
<evidence type="ECO:0000313" key="2">
    <source>
        <dbReference type="EMBL" id="OWP36711.1"/>
    </source>
</evidence>